<dbReference type="eggNOG" id="COG3049">
    <property type="taxonomic scope" value="Bacteria"/>
</dbReference>
<dbReference type="PANTHER" id="PTHR35527:SF2">
    <property type="entry name" value="HYDROLASE"/>
    <property type="match status" value="1"/>
</dbReference>
<proteinExistence type="inferred from homology"/>
<evidence type="ECO:0000256" key="1">
    <source>
        <dbReference type="ARBA" id="ARBA00006625"/>
    </source>
</evidence>
<comment type="caution">
    <text evidence="4">The sequence shown here is derived from an EMBL/GenBank/DDBJ whole genome shotgun (WGS) entry which is preliminary data.</text>
</comment>
<dbReference type="InterPro" id="IPR029132">
    <property type="entry name" value="CBAH/NAAA_C"/>
</dbReference>
<dbReference type="InterPro" id="IPR052193">
    <property type="entry name" value="Peptidase_C59"/>
</dbReference>
<name>A0A1E5BGT2_9VIBR</name>
<evidence type="ECO:0000259" key="3">
    <source>
        <dbReference type="Pfam" id="PF02275"/>
    </source>
</evidence>
<dbReference type="SUPFAM" id="SSF56235">
    <property type="entry name" value="N-terminal nucleophile aminohydrolases (Ntn hydrolases)"/>
    <property type="match status" value="2"/>
</dbReference>
<sequence>MCTRIVNSLDQKNVMTGRNFDWHYPLTTYLYRQQANGEVRVGGQFDLTSPHTSLEWKVDHASICAYLGSDQLGFAAIDGINDKGLVVNGLEDLLAHFEDATEIISTSDSLAAKVHQIRELIEKDKKAFNDDISIPDDATLLCSLRWVQFVLDRFDSVQEAAEYFRSNPDNLFIYSGNVPDGHEQVTKTKLHLALSDPTGNSSVIELRGDGFTVNESCNYNVVTVTPRFEVQQWLLEPWLEKWQSPKQFAGLTLFDVPGGTATHQRFARANYFYNFAQPQTGTDNILAQTRSLMASCATPLGVHLERQSENAVPSATTQWTSISDQRLLCYHFVNTHSLGHQWLDFKPFSSDSERVLLIGESDVEKEPKAPIYGDLNEHMKPCSAPFTAISS</sequence>
<dbReference type="Pfam" id="PF02275">
    <property type="entry name" value="CBAH"/>
    <property type="match status" value="1"/>
</dbReference>
<dbReference type="OrthoDB" id="1265391at2"/>
<dbReference type="RefSeq" id="WP_017040966.1">
    <property type="nucleotide sequence ID" value="NZ_AJYQ02000068.1"/>
</dbReference>
<protein>
    <submittedName>
        <fullName evidence="4">Choloylglycine hydrolase</fullName>
    </submittedName>
</protein>
<gene>
    <name evidence="4" type="ORF">A1QO_19745</name>
</gene>
<feature type="domain" description="Choloylglycine hydrolase/NAAA C-terminal" evidence="3">
    <location>
        <begin position="136"/>
        <end position="337"/>
    </location>
</feature>
<dbReference type="Proteomes" id="UP000094741">
    <property type="component" value="Unassembled WGS sequence"/>
</dbReference>
<evidence type="ECO:0000256" key="2">
    <source>
        <dbReference type="ARBA" id="ARBA00022801"/>
    </source>
</evidence>
<dbReference type="PANTHER" id="PTHR35527">
    <property type="entry name" value="CHOLOYLGLYCINE HYDROLASE"/>
    <property type="match status" value="1"/>
</dbReference>
<reference evidence="4 5" key="1">
    <citation type="journal article" date="2012" name="Science">
        <title>Ecological populations of bacteria act as socially cohesive units of antibiotic production and resistance.</title>
        <authorList>
            <person name="Cordero O.X."/>
            <person name="Wildschutte H."/>
            <person name="Kirkup B."/>
            <person name="Proehl S."/>
            <person name="Ngo L."/>
            <person name="Hussain F."/>
            <person name="Le Roux F."/>
            <person name="Mincer T."/>
            <person name="Polz M.F."/>
        </authorList>
    </citation>
    <scope>NUCLEOTIDE SEQUENCE [LARGE SCALE GENOMIC DNA]</scope>
    <source>
        <strain evidence="4 5">ZF-129</strain>
    </source>
</reference>
<accession>A0A1E5BGT2</accession>
<dbReference type="Gene3D" id="3.60.60.10">
    <property type="entry name" value="Penicillin V Acylase, Chain A"/>
    <property type="match status" value="1"/>
</dbReference>
<dbReference type="GO" id="GO:0016787">
    <property type="term" value="F:hydrolase activity"/>
    <property type="evidence" value="ECO:0007669"/>
    <property type="project" value="UniProtKB-KW"/>
</dbReference>
<comment type="similarity">
    <text evidence="1">Belongs to the peptidase C59 family.</text>
</comment>
<dbReference type="EMBL" id="AJYQ02000068">
    <property type="protein sequence ID" value="OEE35831.1"/>
    <property type="molecule type" value="Genomic_DNA"/>
</dbReference>
<evidence type="ECO:0000313" key="5">
    <source>
        <dbReference type="Proteomes" id="UP000094741"/>
    </source>
</evidence>
<evidence type="ECO:0000313" key="4">
    <source>
        <dbReference type="EMBL" id="OEE35831.1"/>
    </source>
</evidence>
<dbReference type="AlphaFoldDB" id="A0A1E5BGT2"/>
<dbReference type="InterPro" id="IPR029055">
    <property type="entry name" value="Ntn_hydrolases_N"/>
</dbReference>
<dbReference type="STRING" id="1187848.A1QO_19745"/>
<organism evidence="4 5">
    <name type="scientific">Vibrio genomosp. F10 str. ZF-129</name>
    <dbReference type="NCBI Taxonomy" id="1187848"/>
    <lineage>
        <taxon>Bacteria</taxon>
        <taxon>Pseudomonadati</taxon>
        <taxon>Pseudomonadota</taxon>
        <taxon>Gammaproteobacteria</taxon>
        <taxon>Vibrionales</taxon>
        <taxon>Vibrionaceae</taxon>
        <taxon>Vibrio</taxon>
    </lineage>
</organism>
<keyword evidence="2 4" id="KW-0378">Hydrolase</keyword>